<dbReference type="EMBL" id="CABPSN010000001">
    <property type="protein sequence ID" value="VVD74935.1"/>
    <property type="molecule type" value="Genomic_DNA"/>
</dbReference>
<evidence type="ECO:0000313" key="2">
    <source>
        <dbReference type="Proteomes" id="UP000366819"/>
    </source>
</evidence>
<keyword evidence="2" id="KW-1185">Reference proteome</keyword>
<dbReference type="Proteomes" id="UP000366819">
    <property type="component" value="Unassembled WGS sequence"/>
</dbReference>
<dbReference type="AlphaFoldDB" id="A0A5E4SI31"/>
<reference evidence="1 2" key="1">
    <citation type="submission" date="2019-08" db="EMBL/GenBank/DDBJ databases">
        <authorList>
            <person name="Peeters C."/>
        </authorList>
    </citation>
    <scope>NUCLEOTIDE SEQUENCE [LARGE SCALE GENOMIC DNA]</scope>
    <source>
        <strain evidence="1 2">LMG 31011</strain>
    </source>
</reference>
<dbReference type="RefSeq" id="WP_174989929.1">
    <property type="nucleotide sequence ID" value="NZ_CABPSN010000001.1"/>
</dbReference>
<evidence type="ECO:0000313" key="1">
    <source>
        <dbReference type="EMBL" id="VVD74935.1"/>
    </source>
</evidence>
<gene>
    <name evidence="1" type="ORF">PAQ31011_00817</name>
</gene>
<organism evidence="1 2">
    <name type="scientific">Pandoraea aquatica</name>
    <dbReference type="NCBI Taxonomy" id="2508290"/>
    <lineage>
        <taxon>Bacteria</taxon>
        <taxon>Pseudomonadati</taxon>
        <taxon>Pseudomonadota</taxon>
        <taxon>Betaproteobacteria</taxon>
        <taxon>Burkholderiales</taxon>
        <taxon>Burkholderiaceae</taxon>
        <taxon>Pandoraea</taxon>
    </lineage>
</organism>
<protein>
    <submittedName>
        <fullName evidence="1">Uncharacterized protein</fullName>
    </submittedName>
</protein>
<proteinExistence type="predicted"/>
<sequence>MKRLYARFVLWVIRPALDRADAIESARIQANLTNILPTLKQQVESAVRARQ</sequence>
<name>A0A5E4SI31_9BURK</name>
<accession>A0A5E4SI31</accession>